<evidence type="ECO:0000313" key="10">
    <source>
        <dbReference type="EMBL" id="MFD2521336.1"/>
    </source>
</evidence>
<dbReference type="InterPro" id="IPR003838">
    <property type="entry name" value="ABC3_permease_C"/>
</dbReference>
<keyword evidence="4 7" id="KW-1133">Transmembrane helix</keyword>
<dbReference type="Pfam" id="PF02687">
    <property type="entry name" value="FtsX"/>
    <property type="match status" value="1"/>
</dbReference>
<organism evidence="10 11">
    <name type="scientific">Emticicia soli</name>
    <dbReference type="NCBI Taxonomy" id="2027878"/>
    <lineage>
        <taxon>Bacteria</taxon>
        <taxon>Pseudomonadati</taxon>
        <taxon>Bacteroidota</taxon>
        <taxon>Cytophagia</taxon>
        <taxon>Cytophagales</taxon>
        <taxon>Leadbetterellaceae</taxon>
        <taxon>Emticicia</taxon>
    </lineage>
</organism>
<dbReference type="RefSeq" id="WP_340237044.1">
    <property type="nucleotide sequence ID" value="NZ_JBBEWC010000007.1"/>
</dbReference>
<keyword evidence="3 7" id="KW-0812">Transmembrane</keyword>
<accession>A0ABW5J5R2</accession>
<evidence type="ECO:0000256" key="7">
    <source>
        <dbReference type="SAM" id="Phobius"/>
    </source>
</evidence>
<keyword evidence="2" id="KW-1003">Cell membrane</keyword>
<keyword evidence="5 7" id="KW-0472">Membrane</keyword>
<feature type="transmembrane region" description="Helical" evidence="7">
    <location>
        <begin position="385"/>
        <end position="407"/>
    </location>
</feature>
<evidence type="ECO:0000256" key="4">
    <source>
        <dbReference type="ARBA" id="ARBA00022989"/>
    </source>
</evidence>
<dbReference type="Proteomes" id="UP001597510">
    <property type="component" value="Unassembled WGS sequence"/>
</dbReference>
<comment type="subcellular location">
    <subcellularLocation>
        <location evidence="1">Cell membrane</location>
        <topology evidence="1">Multi-pass membrane protein</topology>
    </subcellularLocation>
</comment>
<evidence type="ECO:0000256" key="6">
    <source>
        <dbReference type="SAM" id="MobiDB-lite"/>
    </source>
</evidence>
<evidence type="ECO:0000313" key="11">
    <source>
        <dbReference type="Proteomes" id="UP001597510"/>
    </source>
</evidence>
<evidence type="ECO:0000256" key="5">
    <source>
        <dbReference type="ARBA" id="ARBA00023136"/>
    </source>
</evidence>
<sequence>MLLKISWKNILNKKLNSFLCVLLMTLGIAIISLLLLLVKQLQDKFAKNISGIDMVVGAKGSPLQLILSSVYQIDNPTGNVYLDDVTAIAQNPLVKEMIPLSMGDNYQSYRIVGTNKKYFEHFKAQFASGTMFKNNLDVVLGGQVALNTGLKIGDTFASSHGLDAAGEVHGDTKYKVVGILEFNNSVIDNLVLTSLNSVWSIHDHNAEEGHAEGEEEHKEEAGEPHDHEHETEEAEMPKREITSALIKFRSPMGLMSMPRNINQNSKLQAALPSIEVNRLFELLGIGIDGLQVLAAVIMLISGISVFVSLYNSLKERKYEMALMLSMGASRTRLFLMLLLEGILLALFGFVAGIVLSRVGIVLISNQLSKKFHFDVAQMNLQTGEIYLFAGALAIGILAAALPSINIYRLNISRTLAEE</sequence>
<dbReference type="Pfam" id="PF12704">
    <property type="entry name" value="MacB_PCD"/>
    <property type="match status" value="1"/>
</dbReference>
<reference evidence="11" key="1">
    <citation type="journal article" date="2019" name="Int. J. Syst. Evol. Microbiol.">
        <title>The Global Catalogue of Microorganisms (GCM) 10K type strain sequencing project: providing services to taxonomists for standard genome sequencing and annotation.</title>
        <authorList>
            <consortium name="The Broad Institute Genomics Platform"/>
            <consortium name="The Broad Institute Genome Sequencing Center for Infectious Disease"/>
            <person name="Wu L."/>
            <person name="Ma J."/>
        </authorList>
    </citation>
    <scope>NUCLEOTIDE SEQUENCE [LARGE SCALE GENOMIC DNA]</scope>
    <source>
        <strain evidence="11">KCTC 52344</strain>
    </source>
</reference>
<evidence type="ECO:0000256" key="3">
    <source>
        <dbReference type="ARBA" id="ARBA00022692"/>
    </source>
</evidence>
<evidence type="ECO:0000259" key="9">
    <source>
        <dbReference type="Pfam" id="PF12704"/>
    </source>
</evidence>
<protein>
    <submittedName>
        <fullName evidence="10">ABC transporter permease</fullName>
    </submittedName>
</protein>
<evidence type="ECO:0000256" key="1">
    <source>
        <dbReference type="ARBA" id="ARBA00004651"/>
    </source>
</evidence>
<feature type="transmembrane region" description="Helical" evidence="7">
    <location>
        <begin position="334"/>
        <end position="365"/>
    </location>
</feature>
<gene>
    <name evidence="10" type="ORF">ACFSR2_10595</name>
</gene>
<feature type="domain" description="ABC3 transporter permease C-terminal" evidence="8">
    <location>
        <begin position="293"/>
        <end position="411"/>
    </location>
</feature>
<feature type="region of interest" description="Disordered" evidence="6">
    <location>
        <begin position="207"/>
        <end position="237"/>
    </location>
</feature>
<dbReference type="EMBL" id="JBHULC010000009">
    <property type="protein sequence ID" value="MFD2521336.1"/>
    <property type="molecule type" value="Genomic_DNA"/>
</dbReference>
<dbReference type="PANTHER" id="PTHR43738">
    <property type="entry name" value="ABC TRANSPORTER, MEMBRANE PROTEIN"/>
    <property type="match status" value="1"/>
</dbReference>
<dbReference type="PANTHER" id="PTHR43738:SF2">
    <property type="entry name" value="ABC TRANSPORTER PERMEASE"/>
    <property type="match status" value="1"/>
</dbReference>
<proteinExistence type="predicted"/>
<comment type="caution">
    <text evidence="10">The sequence shown here is derived from an EMBL/GenBank/DDBJ whole genome shotgun (WGS) entry which is preliminary data.</text>
</comment>
<name>A0ABW5J5R2_9BACT</name>
<dbReference type="InterPro" id="IPR051125">
    <property type="entry name" value="ABC-4/HrtB_transporter"/>
</dbReference>
<keyword evidence="11" id="KW-1185">Reference proteome</keyword>
<feature type="transmembrane region" description="Helical" evidence="7">
    <location>
        <begin position="15"/>
        <end position="38"/>
    </location>
</feature>
<evidence type="ECO:0000259" key="8">
    <source>
        <dbReference type="Pfam" id="PF02687"/>
    </source>
</evidence>
<dbReference type="InterPro" id="IPR025857">
    <property type="entry name" value="MacB_PCD"/>
</dbReference>
<evidence type="ECO:0000256" key="2">
    <source>
        <dbReference type="ARBA" id="ARBA00022475"/>
    </source>
</evidence>
<feature type="transmembrane region" description="Helical" evidence="7">
    <location>
        <begin position="292"/>
        <end position="313"/>
    </location>
</feature>
<feature type="domain" description="MacB-like periplasmic core" evidence="9">
    <location>
        <begin position="17"/>
        <end position="198"/>
    </location>
</feature>